<keyword evidence="2" id="KW-1185">Reference proteome</keyword>
<dbReference type="AlphaFoldDB" id="A0AAN2BZE4"/>
<evidence type="ECO:0000313" key="1">
    <source>
        <dbReference type="EMBL" id="BCK87996.1"/>
    </source>
</evidence>
<organism evidence="1 2">
    <name type="scientific">Sideroxyarcus emersonii</name>
    <dbReference type="NCBI Taxonomy" id="2764705"/>
    <lineage>
        <taxon>Bacteria</taxon>
        <taxon>Pseudomonadati</taxon>
        <taxon>Pseudomonadota</taxon>
        <taxon>Betaproteobacteria</taxon>
        <taxon>Nitrosomonadales</taxon>
        <taxon>Gallionellaceae</taxon>
        <taxon>Sideroxyarcus</taxon>
    </lineage>
</organism>
<gene>
    <name evidence="1" type="ORF">MIZ01_1794</name>
</gene>
<protein>
    <submittedName>
        <fullName evidence="1">Uncharacterized protein</fullName>
    </submittedName>
</protein>
<dbReference type="Proteomes" id="UP001320326">
    <property type="component" value="Chromosome"/>
</dbReference>
<dbReference type="KEGG" id="seme:MIZ01_1794"/>
<accession>A0AAN2BZE4</accession>
<proteinExistence type="predicted"/>
<sequence length="86" mass="8836">MEAARIIALTAVIGFVDGNSRIEDAIAFRSSSALVTTREHRASSVAAKDGEAAATAGSTAYLVEVSRGSDTRIVLVDSATGRVLPS</sequence>
<dbReference type="EMBL" id="AP023423">
    <property type="protein sequence ID" value="BCK87996.1"/>
    <property type="molecule type" value="Genomic_DNA"/>
</dbReference>
<reference evidence="1 2" key="1">
    <citation type="journal article" date="2022" name="Int. J. Syst. Evol. Microbiol.">
        <title>&lt;i&gt;Sideroxyarcus emersonii&lt;/i&gt; gen. nov. sp. nov., a neutrophilic, microaerobic iron- and thiosulfate-oxidizing bacterium isolated from iron-rich wetland sediment.</title>
        <authorList>
            <person name="Kato S."/>
            <person name="Itoh T."/>
            <person name="Iino T."/>
            <person name="Ohkuma M."/>
        </authorList>
    </citation>
    <scope>NUCLEOTIDE SEQUENCE [LARGE SCALE GENOMIC DNA]</scope>
    <source>
        <strain evidence="1 2">MIZ01</strain>
    </source>
</reference>
<name>A0AAN2BZE4_9PROT</name>
<evidence type="ECO:0000313" key="2">
    <source>
        <dbReference type="Proteomes" id="UP001320326"/>
    </source>
</evidence>